<reference evidence="2 3" key="1">
    <citation type="submission" date="2017-06" db="EMBL/GenBank/DDBJ databases">
        <title>A platform for efficient transgenesis in Macrostomum lignano, a flatworm model organism for stem cell research.</title>
        <authorList>
            <person name="Berezikov E."/>
        </authorList>
    </citation>
    <scope>NUCLEOTIDE SEQUENCE [LARGE SCALE GENOMIC DNA]</scope>
    <source>
        <strain evidence="2">DV1</strain>
        <tissue evidence="2">Whole organism</tissue>
    </source>
</reference>
<proteinExistence type="predicted"/>
<feature type="non-terminal residue" evidence="2">
    <location>
        <position position="1"/>
    </location>
</feature>
<name>A0A267EA69_9PLAT</name>
<sequence>LFRKFSACVQFHVHESETSKLKSLIMRVTLVAAIFFVFTLCFVKEAHGGPSVIPFAWVRQYGRLAWAVSKCLGKSVLPVNANKLRHIFGFGKHLFDDKMTLAATAVDLVTDLNPGTKYAKTFVRMTLTTGELVYIAYIVLNGGYAAIGTAYISEKLADVLEKRC</sequence>
<evidence type="ECO:0000256" key="1">
    <source>
        <dbReference type="SAM" id="Phobius"/>
    </source>
</evidence>
<dbReference type="EMBL" id="NIVC01002447">
    <property type="protein sequence ID" value="PAA57767.1"/>
    <property type="molecule type" value="Genomic_DNA"/>
</dbReference>
<gene>
    <name evidence="2" type="ORF">BOX15_Mlig001727g2</name>
</gene>
<comment type="caution">
    <text evidence="2">The sequence shown here is derived from an EMBL/GenBank/DDBJ whole genome shotgun (WGS) entry which is preliminary data.</text>
</comment>
<keyword evidence="1" id="KW-0472">Membrane</keyword>
<feature type="transmembrane region" description="Helical" evidence="1">
    <location>
        <begin position="24"/>
        <end position="43"/>
    </location>
</feature>
<evidence type="ECO:0000313" key="2">
    <source>
        <dbReference type="EMBL" id="PAA57767.1"/>
    </source>
</evidence>
<keyword evidence="1" id="KW-1133">Transmembrane helix</keyword>
<accession>A0A267EA69</accession>
<organism evidence="2 3">
    <name type="scientific">Macrostomum lignano</name>
    <dbReference type="NCBI Taxonomy" id="282301"/>
    <lineage>
        <taxon>Eukaryota</taxon>
        <taxon>Metazoa</taxon>
        <taxon>Spiralia</taxon>
        <taxon>Lophotrochozoa</taxon>
        <taxon>Platyhelminthes</taxon>
        <taxon>Rhabditophora</taxon>
        <taxon>Macrostomorpha</taxon>
        <taxon>Macrostomida</taxon>
        <taxon>Macrostomidae</taxon>
        <taxon>Macrostomum</taxon>
    </lineage>
</organism>
<keyword evidence="3" id="KW-1185">Reference proteome</keyword>
<dbReference type="AlphaFoldDB" id="A0A267EA69"/>
<protein>
    <submittedName>
        <fullName evidence="2">Uncharacterized protein</fullName>
    </submittedName>
</protein>
<dbReference type="Proteomes" id="UP000215902">
    <property type="component" value="Unassembled WGS sequence"/>
</dbReference>
<evidence type="ECO:0000313" key="3">
    <source>
        <dbReference type="Proteomes" id="UP000215902"/>
    </source>
</evidence>
<keyword evidence="1" id="KW-0812">Transmembrane</keyword>
<feature type="transmembrane region" description="Helical" evidence="1">
    <location>
        <begin position="132"/>
        <end position="152"/>
    </location>
</feature>